<protein>
    <submittedName>
        <fullName evidence="1">Uncharacterized protein</fullName>
    </submittedName>
</protein>
<dbReference type="InParanoid" id="A0A2H3CVN4"/>
<accession>A0A2H3CVN4</accession>
<sequence length="84" mass="9178">MPMRHLPSGSISLPLMTRSTYFGSVHVNSIICPELSLMIQSSKLSWIKCLLFVVSGVPLRLVEGTTSDLVRTATLSLPCEFGIL</sequence>
<name>A0A2H3CVN4_ARMGA</name>
<organism evidence="1 2">
    <name type="scientific">Armillaria gallica</name>
    <name type="common">Bulbous honey fungus</name>
    <name type="synonym">Armillaria bulbosa</name>
    <dbReference type="NCBI Taxonomy" id="47427"/>
    <lineage>
        <taxon>Eukaryota</taxon>
        <taxon>Fungi</taxon>
        <taxon>Dikarya</taxon>
        <taxon>Basidiomycota</taxon>
        <taxon>Agaricomycotina</taxon>
        <taxon>Agaricomycetes</taxon>
        <taxon>Agaricomycetidae</taxon>
        <taxon>Agaricales</taxon>
        <taxon>Marasmiineae</taxon>
        <taxon>Physalacriaceae</taxon>
        <taxon>Armillaria</taxon>
    </lineage>
</organism>
<gene>
    <name evidence="1" type="ORF">ARMGADRAFT_466796</name>
</gene>
<dbReference type="Proteomes" id="UP000217790">
    <property type="component" value="Unassembled WGS sequence"/>
</dbReference>
<keyword evidence="2" id="KW-1185">Reference proteome</keyword>
<dbReference type="AlphaFoldDB" id="A0A2H3CVN4"/>
<evidence type="ECO:0000313" key="2">
    <source>
        <dbReference type="Proteomes" id="UP000217790"/>
    </source>
</evidence>
<proteinExistence type="predicted"/>
<dbReference type="EMBL" id="KZ293680">
    <property type="protein sequence ID" value="PBK87091.1"/>
    <property type="molecule type" value="Genomic_DNA"/>
</dbReference>
<reference evidence="2" key="1">
    <citation type="journal article" date="2017" name="Nat. Ecol. Evol.">
        <title>Genome expansion and lineage-specific genetic innovations in the forest pathogenic fungi Armillaria.</title>
        <authorList>
            <person name="Sipos G."/>
            <person name="Prasanna A.N."/>
            <person name="Walter M.C."/>
            <person name="O'Connor E."/>
            <person name="Balint B."/>
            <person name="Krizsan K."/>
            <person name="Kiss B."/>
            <person name="Hess J."/>
            <person name="Varga T."/>
            <person name="Slot J."/>
            <person name="Riley R."/>
            <person name="Boka B."/>
            <person name="Rigling D."/>
            <person name="Barry K."/>
            <person name="Lee J."/>
            <person name="Mihaltcheva S."/>
            <person name="LaButti K."/>
            <person name="Lipzen A."/>
            <person name="Waldron R."/>
            <person name="Moloney N.M."/>
            <person name="Sperisen C."/>
            <person name="Kredics L."/>
            <person name="Vagvoelgyi C."/>
            <person name="Patrignani A."/>
            <person name="Fitzpatrick D."/>
            <person name="Nagy I."/>
            <person name="Doyle S."/>
            <person name="Anderson J.B."/>
            <person name="Grigoriev I.V."/>
            <person name="Gueldener U."/>
            <person name="Muensterkoetter M."/>
            <person name="Nagy L.G."/>
        </authorList>
    </citation>
    <scope>NUCLEOTIDE SEQUENCE [LARGE SCALE GENOMIC DNA]</scope>
    <source>
        <strain evidence="2">Ar21-2</strain>
    </source>
</reference>
<evidence type="ECO:0000313" key="1">
    <source>
        <dbReference type="EMBL" id="PBK87091.1"/>
    </source>
</evidence>